<sequence>MEGESSKKGKISKRKPNWNEEDTQRLATLAVENREILFSKFSRSVTSENKKTVWAEITNQINSESITCGTRDVDDVKKRWKDIKLRVKKKEAARKQGQRKTGGGPPPNVEFKPWEMEVLTLIPEESIVGLEGAVDTDLDTSCAEKPVDSTEQQSQESIVDPFIVYEVDIPAETLEPGPSETLTAEDTSSASQHARPRGKAAPKKRTNTEDEAVMSLVEVKRQRNAVEARKAAALERIATALEAKLIK</sequence>
<reference evidence="3" key="1">
    <citation type="submission" date="2022-08" db="UniProtKB">
        <authorList>
            <consortium name="EnsemblMetazoa"/>
        </authorList>
    </citation>
    <scope>IDENTIFICATION</scope>
    <source>
        <strain evidence="3">05x7-T-G4-1.051#20</strain>
    </source>
</reference>
<proteinExistence type="predicted"/>
<feature type="domain" description="Myb-like" evidence="2">
    <location>
        <begin position="10"/>
        <end position="84"/>
    </location>
</feature>
<feature type="compositionally biased region" description="Basic residues" evidence="1">
    <location>
        <begin position="194"/>
        <end position="205"/>
    </location>
</feature>
<organism evidence="3 4">
    <name type="scientific">Magallana gigas</name>
    <name type="common">Pacific oyster</name>
    <name type="synonym">Crassostrea gigas</name>
    <dbReference type="NCBI Taxonomy" id="29159"/>
    <lineage>
        <taxon>Eukaryota</taxon>
        <taxon>Metazoa</taxon>
        <taxon>Spiralia</taxon>
        <taxon>Lophotrochozoa</taxon>
        <taxon>Mollusca</taxon>
        <taxon>Bivalvia</taxon>
        <taxon>Autobranchia</taxon>
        <taxon>Pteriomorphia</taxon>
        <taxon>Ostreida</taxon>
        <taxon>Ostreoidea</taxon>
        <taxon>Ostreidae</taxon>
        <taxon>Magallana</taxon>
    </lineage>
</organism>
<dbReference type="EnsemblMetazoa" id="G2376.1">
    <property type="protein sequence ID" value="G2376.1:cds"/>
    <property type="gene ID" value="G2376"/>
</dbReference>
<dbReference type="PANTHER" id="PTHR23098">
    <property type="entry name" value="AGAP001331-PA-RELATED"/>
    <property type="match status" value="1"/>
</dbReference>
<dbReference type="PANTHER" id="PTHR23098:SF16">
    <property type="entry name" value="REGULATORY PROTEIN ZESTE"/>
    <property type="match status" value="1"/>
</dbReference>
<name>A0A8W8KMA1_MAGGI</name>
<dbReference type="AlphaFoldDB" id="A0A8W8KMA1"/>
<evidence type="ECO:0000259" key="2">
    <source>
        <dbReference type="PROSITE" id="PS50090"/>
    </source>
</evidence>
<feature type="region of interest" description="Disordered" evidence="1">
    <location>
        <begin position="1"/>
        <end position="24"/>
    </location>
</feature>
<accession>A0A8W8KMA1</accession>
<feature type="compositionally biased region" description="Polar residues" evidence="1">
    <location>
        <begin position="180"/>
        <end position="192"/>
    </location>
</feature>
<dbReference type="PROSITE" id="PS50090">
    <property type="entry name" value="MYB_LIKE"/>
    <property type="match status" value="1"/>
</dbReference>
<keyword evidence="4" id="KW-1185">Reference proteome</keyword>
<dbReference type="Proteomes" id="UP000005408">
    <property type="component" value="Unassembled WGS sequence"/>
</dbReference>
<protein>
    <recommendedName>
        <fullName evidence="2">Myb-like domain-containing protein</fullName>
    </recommendedName>
</protein>
<evidence type="ECO:0000313" key="3">
    <source>
        <dbReference type="EnsemblMetazoa" id="G2376.1:cds"/>
    </source>
</evidence>
<dbReference type="GO" id="GO:0005634">
    <property type="term" value="C:nucleus"/>
    <property type="evidence" value="ECO:0007669"/>
    <property type="project" value="TreeGrafter"/>
</dbReference>
<evidence type="ECO:0000256" key="1">
    <source>
        <dbReference type="SAM" id="MobiDB-lite"/>
    </source>
</evidence>
<feature type="region of interest" description="Disordered" evidence="1">
    <location>
        <begin position="173"/>
        <end position="211"/>
    </location>
</feature>
<feature type="compositionally biased region" description="Basic residues" evidence="1">
    <location>
        <begin position="89"/>
        <end position="98"/>
    </location>
</feature>
<evidence type="ECO:0000313" key="4">
    <source>
        <dbReference type="Proteomes" id="UP000005408"/>
    </source>
</evidence>
<dbReference type="InterPro" id="IPR028002">
    <property type="entry name" value="Myb_DNA-bind_5"/>
</dbReference>
<dbReference type="InterPro" id="IPR001005">
    <property type="entry name" value="SANT/Myb"/>
</dbReference>
<dbReference type="Pfam" id="PF13873">
    <property type="entry name" value="Myb_DNA-bind_5"/>
    <property type="match status" value="1"/>
</dbReference>
<feature type="region of interest" description="Disordered" evidence="1">
    <location>
        <begin position="89"/>
        <end position="111"/>
    </location>
</feature>